<sequence length="373" mass="42547">MPNSKSQRAEKISTDQLTDETLDVINEMLNIIVSRTQVGELDKDFKYARGDLKYFGEGSQLKVSKLADTLYATLKDVVVFVISEMARDSSVDIKFQMPKYTSFVGSIVKSVAIDVIAHNDSYRNYLDTLANSQGKYLFDSDDSTFLNIYRDTVIALNDRGFLFEDNPELQSVQHEFKELIDLDNPMNKINGLTTLTCNTEDIVPELPPSDFSAVPPKGEELSEDGADTLNSLDAVHGNSRNRVIFPYLRRLFETKKSILVTRRRVAQVAGVVEPSEAVKQAYEEKYNEVWASCQQMRMPNDMIRGHCMVEAIQYLREHFSKEEVDLMEQYLQSMKASMPKFRRRYVKVPSGKRLHFPDGVNGEYLMTLPPESL</sequence>
<gene>
    <name evidence="1" type="ORF">GSBLH_T00000285001</name>
</gene>
<reference evidence="1" key="1">
    <citation type="submission" date="2010-02" db="EMBL/GenBank/DDBJ databases">
        <title>Sequencing and annotation of the Blastocystis hominis genome.</title>
        <authorList>
            <person name="Wincker P."/>
        </authorList>
    </citation>
    <scope>NUCLEOTIDE SEQUENCE</scope>
    <source>
        <strain evidence="1">Singapore isolate B</strain>
    </source>
</reference>
<dbReference type="EMBL" id="FN668638">
    <property type="protein sequence ID" value="CBK19876.2"/>
    <property type="molecule type" value="Genomic_DNA"/>
</dbReference>
<dbReference type="RefSeq" id="XP_012893924.1">
    <property type="nucleotide sequence ID" value="XM_013038470.1"/>
</dbReference>
<dbReference type="AlphaFoldDB" id="D8LVN7"/>
<dbReference type="OrthoDB" id="10413976at2759"/>
<dbReference type="GeneID" id="24917600"/>
<dbReference type="InParanoid" id="D8LVN7"/>
<name>D8LVN7_BLAHO</name>
<accession>D8LVN7</accession>
<keyword evidence="2" id="KW-1185">Reference proteome</keyword>
<proteinExistence type="predicted"/>
<dbReference type="Proteomes" id="UP000008312">
    <property type="component" value="Unassembled WGS sequence"/>
</dbReference>
<protein>
    <submittedName>
        <fullName evidence="1">Uncharacterized protein</fullName>
    </submittedName>
</protein>
<evidence type="ECO:0000313" key="1">
    <source>
        <dbReference type="EMBL" id="CBK19876.2"/>
    </source>
</evidence>
<evidence type="ECO:0000313" key="2">
    <source>
        <dbReference type="Proteomes" id="UP000008312"/>
    </source>
</evidence>
<organism evidence="1">
    <name type="scientific">Blastocystis hominis</name>
    <dbReference type="NCBI Taxonomy" id="12968"/>
    <lineage>
        <taxon>Eukaryota</taxon>
        <taxon>Sar</taxon>
        <taxon>Stramenopiles</taxon>
        <taxon>Bigyra</taxon>
        <taxon>Opalozoa</taxon>
        <taxon>Opalinata</taxon>
        <taxon>Blastocystidae</taxon>
        <taxon>Blastocystis</taxon>
    </lineage>
</organism>